<dbReference type="PROSITE" id="PS50110">
    <property type="entry name" value="RESPONSE_REGULATORY"/>
    <property type="match status" value="1"/>
</dbReference>
<dbReference type="STRING" id="1123269.NX02_06860"/>
<dbReference type="EMBL" id="CP006644">
    <property type="protein sequence ID" value="AHE53102.1"/>
    <property type="molecule type" value="Genomic_DNA"/>
</dbReference>
<sequence length="123" mass="13010">MATSQTFLIIEDEPLIAMMLEDFLEALGHRVAGTADTVSDAMSQVDGATFDAAILDVHLRGEACWPVADALADAGRPFLLATGGVVGETPMAHRAAPVLAKPFTIDSVERALNQLRQHQPGEG</sequence>
<dbReference type="Proteomes" id="UP000018851">
    <property type="component" value="Chromosome"/>
</dbReference>
<organism evidence="3 4">
    <name type="scientific">Sphingomonas sanxanigenens DSM 19645 = NX02</name>
    <dbReference type="NCBI Taxonomy" id="1123269"/>
    <lineage>
        <taxon>Bacteria</taxon>
        <taxon>Pseudomonadati</taxon>
        <taxon>Pseudomonadota</taxon>
        <taxon>Alphaproteobacteria</taxon>
        <taxon>Sphingomonadales</taxon>
        <taxon>Sphingomonadaceae</taxon>
        <taxon>Sphingomonas</taxon>
    </lineage>
</organism>
<gene>
    <name evidence="3" type="ORF">NX02_06860</name>
</gene>
<feature type="modified residue" description="4-aspartylphosphate" evidence="1">
    <location>
        <position position="56"/>
    </location>
</feature>
<dbReference type="AlphaFoldDB" id="W0A9F0"/>
<feature type="domain" description="Response regulatory" evidence="2">
    <location>
        <begin position="6"/>
        <end position="116"/>
    </location>
</feature>
<dbReference type="InterPro" id="IPR001789">
    <property type="entry name" value="Sig_transdc_resp-reg_receiver"/>
</dbReference>
<dbReference type="Pfam" id="PF00072">
    <property type="entry name" value="Response_reg"/>
    <property type="match status" value="1"/>
</dbReference>
<name>W0A9F0_9SPHN</name>
<reference evidence="3 4" key="1">
    <citation type="submission" date="2013-07" db="EMBL/GenBank/DDBJ databases">
        <title>Completed genome of Sphingomonas sanxanigenens NX02.</title>
        <authorList>
            <person name="Ma T."/>
            <person name="Huang H."/>
            <person name="Wu M."/>
            <person name="Li X."/>
            <person name="Li G."/>
        </authorList>
    </citation>
    <scope>NUCLEOTIDE SEQUENCE [LARGE SCALE GENOMIC DNA]</scope>
    <source>
        <strain evidence="3 4">NX02</strain>
    </source>
</reference>
<evidence type="ECO:0000256" key="1">
    <source>
        <dbReference type="PROSITE-ProRule" id="PRU00169"/>
    </source>
</evidence>
<keyword evidence="4" id="KW-1185">Reference proteome</keyword>
<evidence type="ECO:0000259" key="2">
    <source>
        <dbReference type="PROSITE" id="PS50110"/>
    </source>
</evidence>
<dbReference type="HOGENOM" id="CLU_000445_69_11_5"/>
<dbReference type="eggNOG" id="COG0784">
    <property type="taxonomic scope" value="Bacteria"/>
</dbReference>
<dbReference type="SMART" id="SM00448">
    <property type="entry name" value="REC"/>
    <property type="match status" value="1"/>
</dbReference>
<dbReference type="PATRIC" id="fig|1123269.5.peg.1330"/>
<dbReference type="SUPFAM" id="SSF52172">
    <property type="entry name" value="CheY-like"/>
    <property type="match status" value="1"/>
</dbReference>
<evidence type="ECO:0000313" key="3">
    <source>
        <dbReference type="EMBL" id="AHE53102.1"/>
    </source>
</evidence>
<dbReference type="OrthoDB" id="582170at2"/>
<accession>W0A9F0</accession>
<protein>
    <recommendedName>
        <fullName evidence="2">Response regulatory domain-containing protein</fullName>
    </recommendedName>
</protein>
<dbReference type="InterPro" id="IPR011006">
    <property type="entry name" value="CheY-like_superfamily"/>
</dbReference>
<proteinExistence type="predicted"/>
<dbReference type="RefSeq" id="WP_025291374.1">
    <property type="nucleotide sequence ID" value="NZ_CP006644.1"/>
</dbReference>
<evidence type="ECO:0000313" key="4">
    <source>
        <dbReference type="Proteomes" id="UP000018851"/>
    </source>
</evidence>
<dbReference type="GO" id="GO:0000160">
    <property type="term" value="P:phosphorelay signal transduction system"/>
    <property type="evidence" value="ECO:0007669"/>
    <property type="project" value="InterPro"/>
</dbReference>
<dbReference type="KEGG" id="ssan:NX02_06860"/>
<keyword evidence="1" id="KW-0597">Phosphoprotein</keyword>
<dbReference type="Gene3D" id="3.40.50.2300">
    <property type="match status" value="1"/>
</dbReference>